<keyword evidence="7" id="KW-1185">Reference proteome</keyword>
<dbReference type="InterPro" id="IPR050889">
    <property type="entry name" value="Dendritic_Spine_Reg/Scaffold"/>
</dbReference>
<dbReference type="Gene3D" id="1.10.533.10">
    <property type="entry name" value="Death Domain, Fas"/>
    <property type="match status" value="1"/>
</dbReference>
<feature type="domain" description="Death" evidence="5">
    <location>
        <begin position="457"/>
        <end position="531"/>
    </location>
</feature>
<reference evidence="6 7" key="1">
    <citation type="submission" date="2021-04" db="EMBL/GenBank/DDBJ databases">
        <authorList>
            <person name="Bliznina A."/>
        </authorList>
    </citation>
    <scope>NUCLEOTIDE SEQUENCE [LARGE SCALE GENOMIC DNA]</scope>
</reference>
<dbReference type="PANTHER" id="PTHR24166:SF48">
    <property type="entry name" value="PROTEIN VAPYRIN"/>
    <property type="match status" value="1"/>
</dbReference>
<accession>A0ABN7SJE7</accession>
<dbReference type="PRINTS" id="PR01415">
    <property type="entry name" value="ANKYRIN"/>
</dbReference>
<dbReference type="PANTHER" id="PTHR24166">
    <property type="entry name" value="ROLLING PEBBLES, ISOFORM B"/>
    <property type="match status" value="1"/>
</dbReference>
<name>A0ABN7SJE7_OIKDI</name>
<dbReference type="Proteomes" id="UP001158576">
    <property type="component" value="Chromosome XSR"/>
</dbReference>
<feature type="compositionally biased region" description="Basic and acidic residues" evidence="4">
    <location>
        <begin position="738"/>
        <end position="757"/>
    </location>
</feature>
<evidence type="ECO:0000256" key="2">
    <source>
        <dbReference type="ARBA" id="ARBA00023043"/>
    </source>
</evidence>
<feature type="repeat" description="ANK" evidence="3">
    <location>
        <begin position="330"/>
        <end position="362"/>
    </location>
</feature>
<feature type="repeat" description="ANK" evidence="3">
    <location>
        <begin position="233"/>
        <end position="258"/>
    </location>
</feature>
<dbReference type="PROSITE" id="PS50297">
    <property type="entry name" value="ANK_REP_REGION"/>
    <property type="match status" value="6"/>
</dbReference>
<evidence type="ECO:0000256" key="1">
    <source>
        <dbReference type="ARBA" id="ARBA00022737"/>
    </source>
</evidence>
<dbReference type="SUPFAM" id="SSF47986">
    <property type="entry name" value="DEATH domain"/>
    <property type="match status" value="1"/>
</dbReference>
<feature type="repeat" description="ANK" evidence="3">
    <location>
        <begin position="200"/>
        <end position="232"/>
    </location>
</feature>
<keyword evidence="1" id="KW-0677">Repeat</keyword>
<feature type="repeat" description="ANK" evidence="3">
    <location>
        <begin position="66"/>
        <end position="98"/>
    </location>
</feature>
<feature type="repeat" description="ANK" evidence="3">
    <location>
        <begin position="297"/>
        <end position="329"/>
    </location>
</feature>
<dbReference type="Pfam" id="PF13637">
    <property type="entry name" value="Ank_4"/>
    <property type="match status" value="1"/>
</dbReference>
<evidence type="ECO:0000256" key="3">
    <source>
        <dbReference type="PROSITE-ProRule" id="PRU00023"/>
    </source>
</evidence>
<dbReference type="EMBL" id="OU015569">
    <property type="protein sequence ID" value="CAG5098731.1"/>
    <property type="molecule type" value="Genomic_DNA"/>
</dbReference>
<dbReference type="SUPFAM" id="SSF48403">
    <property type="entry name" value="Ankyrin repeat"/>
    <property type="match status" value="2"/>
</dbReference>
<dbReference type="InterPro" id="IPR000488">
    <property type="entry name" value="Death_dom"/>
</dbReference>
<protein>
    <submittedName>
        <fullName evidence="6">Oidioi.mRNA.OKI2018_I69.XSR.g15926.t1.cds</fullName>
    </submittedName>
</protein>
<evidence type="ECO:0000259" key="5">
    <source>
        <dbReference type="PROSITE" id="PS50017"/>
    </source>
</evidence>
<evidence type="ECO:0000256" key="4">
    <source>
        <dbReference type="SAM" id="MobiDB-lite"/>
    </source>
</evidence>
<feature type="repeat" description="ANK" evidence="3">
    <location>
        <begin position="363"/>
        <end position="395"/>
    </location>
</feature>
<feature type="region of interest" description="Disordered" evidence="4">
    <location>
        <begin position="737"/>
        <end position="780"/>
    </location>
</feature>
<dbReference type="Pfam" id="PF00531">
    <property type="entry name" value="Death"/>
    <property type="match status" value="1"/>
</dbReference>
<dbReference type="InterPro" id="IPR036770">
    <property type="entry name" value="Ankyrin_rpt-contain_sf"/>
</dbReference>
<dbReference type="CDD" id="cd01670">
    <property type="entry name" value="Death"/>
    <property type="match status" value="1"/>
</dbReference>
<dbReference type="InterPro" id="IPR011029">
    <property type="entry name" value="DEATH-like_dom_sf"/>
</dbReference>
<sequence length="1084" mass="120688">MSSTEASYSRGANFESDNSDDILTPEEQRLHAAAKCCTADSIDEISLLVSGQLGFPPVDVNSRNAVDRTALHWAAGNNNVDALKVLIQFGASVDAKDIFGMNAILWAAWFGHYEAFCFLVKSGAATESKNKNGLSFLHCAATNNHVNIIDICRQELQDFNLDTVDGHQRTALHVAARGGNLESVEGLLDLKSDPHFDDKNGEVPLHLAAKHGHVKCVQCLVDFGADPNSLNKNNETPLHLACLGGYSDIVMILLDANAYADGELLSMENCCSGPGSCAETPSTVASSSMDEREVLRVGTRPLHHASQIGNREIISRLVQKGASINAVTELKQSALHLATIHSQLEGAEALLKFGINPNIRDNRSEAALHLAAENGSTELAEVLLKHGADIKVRDGKGKTPLMVAARGNYVTIVDMIIKAESKEVLAKINFKPDSSIDTQFIRNLLFKLSTKYLRRNEWKLLGTYWKFSDTQIRSIEEQWIGEKSYREHAHRMLLIWLHGCLLSKQNPIKGIFEALCYIDRRDLAEQMRTKANQGPQDEKSCNIHFSESFVYDYGDNVVHIESDEMVRNLSEWRRQKMKTTPSKHELKFGEYLGDVVEGRYRHQKFGETVEEGDRLLAGHDDLLSRLEETMESVIAASDGKLKRPTIAQIAKKMDDYDSPAPKNLLASRSRTDKIDLIASENMPSPSEFGLTKEEVAQPTPPLAKKMLQEYDTMKTTCALQKSLTEADFGITENTIRPNLDKRSIPSDPKLSKGDERKKRLTASDFGITADMKPPSMQSKHDHNSVEFDLILILSVILWEGNLEGAKKEKDRLSESDFGITADMRPPSWNLTPLKSQVREPNIVCGTVVKSRAQEDPLIDFGKALDKKELSEIPTPGLRRNPIAVELTPADFGIDENTINPMDTFKKKIDKIDITPSLSFTPIKVHEKENIIPHANQTRADLDFLTPVKTSRVFSDEFVGNTPDKNCSFNLRNITIDDETGNPLQEPQLTIKIKGLSSPFEIMQRDHGLKKITEEEFLKLPSYRRFGLDVAKANEALYSLYKTSNGNKAHTFKLDALTRVESKAQPALQVLGRISRLADGCFHLI</sequence>
<feature type="region of interest" description="Disordered" evidence="4">
    <location>
        <begin position="1"/>
        <end position="20"/>
    </location>
</feature>
<dbReference type="Pfam" id="PF12796">
    <property type="entry name" value="Ank_2"/>
    <property type="match status" value="3"/>
</dbReference>
<dbReference type="PROSITE" id="PS50017">
    <property type="entry name" value="DEATH_DOMAIN"/>
    <property type="match status" value="1"/>
</dbReference>
<dbReference type="PROSITE" id="PS50088">
    <property type="entry name" value="ANK_REPEAT"/>
    <property type="match status" value="7"/>
</dbReference>
<feature type="repeat" description="ANK" evidence="3">
    <location>
        <begin position="167"/>
        <end position="199"/>
    </location>
</feature>
<gene>
    <name evidence="6" type="ORF">OKIOD_LOCUS7484</name>
</gene>
<evidence type="ECO:0000313" key="6">
    <source>
        <dbReference type="EMBL" id="CAG5098731.1"/>
    </source>
</evidence>
<keyword evidence="2 3" id="KW-0040">ANK repeat</keyword>
<proteinExistence type="predicted"/>
<dbReference type="Pfam" id="PF00023">
    <property type="entry name" value="Ank"/>
    <property type="match status" value="1"/>
</dbReference>
<evidence type="ECO:0000313" key="7">
    <source>
        <dbReference type="Proteomes" id="UP001158576"/>
    </source>
</evidence>
<dbReference type="Gene3D" id="1.25.40.20">
    <property type="entry name" value="Ankyrin repeat-containing domain"/>
    <property type="match status" value="3"/>
</dbReference>
<organism evidence="6 7">
    <name type="scientific">Oikopleura dioica</name>
    <name type="common">Tunicate</name>
    <dbReference type="NCBI Taxonomy" id="34765"/>
    <lineage>
        <taxon>Eukaryota</taxon>
        <taxon>Metazoa</taxon>
        <taxon>Chordata</taxon>
        <taxon>Tunicata</taxon>
        <taxon>Appendicularia</taxon>
        <taxon>Copelata</taxon>
        <taxon>Oikopleuridae</taxon>
        <taxon>Oikopleura</taxon>
    </lineage>
</organism>
<dbReference type="SMART" id="SM00248">
    <property type="entry name" value="ANK"/>
    <property type="match status" value="10"/>
</dbReference>
<dbReference type="InterPro" id="IPR002110">
    <property type="entry name" value="Ankyrin_rpt"/>
</dbReference>